<accession>A0A6J5M5W9</accession>
<dbReference type="EMBL" id="LR796405">
    <property type="protein sequence ID" value="CAB4142124.1"/>
    <property type="molecule type" value="Genomic_DNA"/>
</dbReference>
<sequence>MTEAGYDQAWNETDDLRITTCRLTCGFVR</sequence>
<protein>
    <submittedName>
        <fullName evidence="1">Uncharacterized protein</fullName>
    </submittedName>
</protein>
<proteinExistence type="predicted"/>
<evidence type="ECO:0000313" key="1">
    <source>
        <dbReference type="EMBL" id="CAB4142124.1"/>
    </source>
</evidence>
<gene>
    <name evidence="1" type="ORF">UFOVP441_4</name>
</gene>
<reference evidence="1" key="1">
    <citation type="submission" date="2020-04" db="EMBL/GenBank/DDBJ databases">
        <authorList>
            <person name="Chiriac C."/>
            <person name="Salcher M."/>
            <person name="Ghai R."/>
            <person name="Kavagutti S V."/>
        </authorList>
    </citation>
    <scope>NUCLEOTIDE SEQUENCE</scope>
</reference>
<organism evidence="1">
    <name type="scientific">uncultured Caudovirales phage</name>
    <dbReference type="NCBI Taxonomy" id="2100421"/>
    <lineage>
        <taxon>Viruses</taxon>
        <taxon>Duplodnaviria</taxon>
        <taxon>Heunggongvirae</taxon>
        <taxon>Uroviricota</taxon>
        <taxon>Caudoviricetes</taxon>
        <taxon>Peduoviridae</taxon>
        <taxon>Maltschvirus</taxon>
        <taxon>Maltschvirus maltsch</taxon>
    </lineage>
</organism>
<name>A0A6J5M5W9_9CAUD</name>